<dbReference type="RefSeq" id="WP_190929707.1">
    <property type="nucleotide sequence ID" value="NZ_JACXJA010000026.1"/>
</dbReference>
<dbReference type="EMBL" id="JACXJA010000026">
    <property type="protein sequence ID" value="MBD2864086.1"/>
    <property type="molecule type" value="Genomic_DNA"/>
</dbReference>
<evidence type="ECO:0000313" key="2">
    <source>
        <dbReference type="Proteomes" id="UP000639396"/>
    </source>
</evidence>
<name>A0A927CDS2_9BACL</name>
<keyword evidence="2" id="KW-1185">Reference proteome</keyword>
<proteinExistence type="predicted"/>
<reference evidence="1" key="1">
    <citation type="submission" date="2020-09" db="EMBL/GenBank/DDBJ databases">
        <title>A novel bacterium of genus Paenibacillus, isolated from South China Sea.</title>
        <authorList>
            <person name="Huang H."/>
            <person name="Mo K."/>
            <person name="Hu Y."/>
        </authorList>
    </citation>
    <scope>NUCLEOTIDE SEQUENCE</scope>
    <source>
        <strain evidence="1">IB182363</strain>
    </source>
</reference>
<evidence type="ECO:0000313" key="1">
    <source>
        <dbReference type="EMBL" id="MBD2864086.1"/>
    </source>
</evidence>
<dbReference type="AlphaFoldDB" id="A0A927CDS2"/>
<dbReference type="Proteomes" id="UP000639396">
    <property type="component" value="Unassembled WGS sequence"/>
</dbReference>
<organism evidence="1 2">
    <name type="scientific">Paenibacillus oceani</name>
    <dbReference type="NCBI Taxonomy" id="2772510"/>
    <lineage>
        <taxon>Bacteria</taxon>
        <taxon>Bacillati</taxon>
        <taxon>Bacillota</taxon>
        <taxon>Bacilli</taxon>
        <taxon>Bacillales</taxon>
        <taxon>Paenibacillaceae</taxon>
        <taxon>Paenibacillus</taxon>
    </lineage>
</organism>
<accession>A0A927CDS2</accession>
<gene>
    <name evidence="1" type="ORF">IDH45_19040</name>
</gene>
<comment type="caution">
    <text evidence="1">The sequence shown here is derived from an EMBL/GenBank/DDBJ whole genome shotgun (WGS) entry which is preliminary data.</text>
</comment>
<protein>
    <submittedName>
        <fullName evidence="1">Uncharacterized protein</fullName>
    </submittedName>
</protein>
<sequence>MSVTDDPVRINGQLIDNVHSKYPFITYGGITYLPLTWDHAIALGLGLGWDADTGLQIDSASPPAYGTSAAWTKPAFKQDLSASRVLPASYTAVKSAYPISIAGTSIDNSREEYPFLELQGITYMPLTWSVVNDQLKLTIYWDPENGLNVIGGQRQVLGNIVFDDANDLYISPSVMPPAGPGNLVKVSKSLSGEPVWMNQEESQKIQEQIKRTRLADPYRGTAAEVEEREDGLYYKGLKLLEKTEMVEPSGVSSKVEFSGTLFQLNNNRSLLAVQKRTVFTSASLRTGYVYIYSDGNAIPLGEFPQVPDKVIPNKDGSFWIASDIQFVHGHGLLDTLRLAHLNADGELKSMNREWNKLSVKMLGIGSRSFDFGEIGYANPQTEEGRIFVQLTPYPLDGERPTIEAGLYAVDSAQNLTLLSEPVPESAQLYVSSDKQLYSLGERVNTLRNISTGEAAMWYDCELLETE</sequence>